<keyword evidence="3" id="KW-1185">Reference proteome</keyword>
<evidence type="ECO:0000313" key="2">
    <source>
        <dbReference type="EMBL" id="CAH2294866.1"/>
    </source>
</evidence>
<evidence type="ECO:0000256" key="1">
    <source>
        <dbReference type="SAM" id="MobiDB-lite"/>
    </source>
</evidence>
<accession>A0AAD1SB75</accession>
<protein>
    <submittedName>
        <fullName evidence="2">Uncharacterized protein</fullName>
    </submittedName>
</protein>
<proteinExistence type="predicted"/>
<dbReference type="InterPro" id="IPR042566">
    <property type="entry name" value="L1_C"/>
</dbReference>
<evidence type="ECO:0000313" key="3">
    <source>
        <dbReference type="Proteomes" id="UP001295444"/>
    </source>
</evidence>
<reference evidence="2" key="1">
    <citation type="submission" date="2022-03" db="EMBL/GenBank/DDBJ databases">
        <authorList>
            <person name="Alioto T."/>
            <person name="Alioto T."/>
            <person name="Gomez Garrido J."/>
        </authorList>
    </citation>
    <scope>NUCLEOTIDE SEQUENCE</scope>
</reference>
<sequence length="222" mass="25392">MAQQKGKKNATEAEKLNFFGNKSQNEQMEIRAFSQDGGASSDSTECPTPTEIDPDPDKLTKSHVQQALDALSQKLITTWQHSMDSLRKDVQELAPRDVLMRIHYYHIKERMLRVSRNKVKPPADFPEIKIVTDLSASTLRRRKDFSQIANTLRSNGIRFCWGFPTKMLLTKDGSTQVITSPEDGIRKLRLWGLTEKELEPQASPPRHLQLEWSRATPTKKPH</sequence>
<feature type="region of interest" description="Disordered" evidence="1">
    <location>
        <begin position="199"/>
        <end position="222"/>
    </location>
</feature>
<dbReference type="PANTHER" id="PTHR11505">
    <property type="entry name" value="L1 TRANSPOSABLE ELEMENT-RELATED"/>
    <property type="match status" value="1"/>
</dbReference>
<name>A0AAD1SB75_PELCU</name>
<dbReference type="AlphaFoldDB" id="A0AAD1SB75"/>
<dbReference type="EMBL" id="OW240916">
    <property type="protein sequence ID" value="CAH2294866.1"/>
    <property type="molecule type" value="Genomic_DNA"/>
</dbReference>
<gene>
    <name evidence="2" type="ORF">PECUL_23A024621</name>
</gene>
<dbReference type="InterPro" id="IPR004244">
    <property type="entry name" value="Transposase_22"/>
</dbReference>
<feature type="compositionally biased region" description="Polar residues" evidence="1">
    <location>
        <begin position="37"/>
        <end position="47"/>
    </location>
</feature>
<dbReference type="Gene3D" id="3.30.250.20">
    <property type="entry name" value="L1 transposable element, C-terminal domain"/>
    <property type="match status" value="1"/>
</dbReference>
<feature type="region of interest" description="Disordered" evidence="1">
    <location>
        <begin position="1"/>
        <end position="58"/>
    </location>
</feature>
<organism evidence="2 3">
    <name type="scientific">Pelobates cultripes</name>
    <name type="common">Western spadefoot toad</name>
    <dbReference type="NCBI Taxonomy" id="61616"/>
    <lineage>
        <taxon>Eukaryota</taxon>
        <taxon>Metazoa</taxon>
        <taxon>Chordata</taxon>
        <taxon>Craniata</taxon>
        <taxon>Vertebrata</taxon>
        <taxon>Euteleostomi</taxon>
        <taxon>Amphibia</taxon>
        <taxon>Batrachia</taxon>
        <taxon>Anura</taxon>
        <taxon>Pelobatoidea</taxon>
        <taxon>Pelobatidae</taxon>
        <taxon>Pelobates</taxon>
    </lineage>
</organism>
<dbReference type="Proteomes" id="UP001295444">
    <property type="component" value="Chromosome 05"/>
</dbReference>